<evidence type="ECO:0000313" key="2">
    <source>
        <dbReference type="Proteomes" id="UP000800036"/>
    </source>
</evidence>
<dbReference type="AlphaFoldDB" id="A0A6A5VKW0"/>
<dbReference type="OrthoDB" id="3799439at2759"/>
<gene>
    <name evidence="1" type="ORF">BU23DRAFT_276485</name>
</gene>
<accession>A0A6A5VKW0</accession>
<sequence>MSIRQADGGNTSISSQIVSKSAYEIHELNDAAFNDRSKMFHSHRFLSAPRDQSFASYLHKCMSQCPELFRSGRLRGQNDMVPFLLKEIPKLLHFNEDGANIALQLYLDLKIHVLPLKLHYRSGSYHDVIDKEVSKLLRDGRDSGTLEYHDLGWQCRRVREQMQTCPGADFNPEQFDERSCLREQHCHHNLLLPTLDTLQRHAYEQIHESVHLAVQSRLPPELQRMVFEYAMFSEEIPLDPRAIVHVEKIAHTTTNVPALVGSRPLLARSFCSHKDLFHYYLCDYYRMPNGTRVYWEPEWKATIPKFPHNDEVQWKQELRKLDYHMLR</sequence>
<name>A0A6A5VKW0_9PLEO</name>
<reference evidence="1" key="1">
    <citation type="journal article" date="2020" name="Stud. Mycol.">
        <title>101 Dothideomycetes genomes: a test case for predicting lifestyles and emergence of pathogens.</title>
        <authorList>
            <person name="Haridas S."/>
            <person name="Albert R."/>
            <person name="Binder M."/>
            <person name="Bloem J."/>
            <person name="Labutti K."/>
            <person name="Salamov A."/>
            <person name="Andreopoulos B."/>
            <person name="Baker S."/>
            <person name="Barry K."/>
            <person name="Bills G."/>
            <person name="Bluhm B."/>
            <person name="Cannon C."/>
            <person name="Castanera R."/>
            <person name="Culley D."/>
            <person name="Daum C."/>
            <person name="Ezra D."/>
            <person name="Gonzalez J."/>
            <person name="Henrissat B."/>
            <person name="Kuo A."/>
            <person name="Liang C."/>
            <person name="Lipzen A."/>
            <person name="Lutzoni F."/>
            <person name="Magnuson J."/>
            <person name="Mondo S."/>
            <person name="Nolan M."/>
            <person name="Ohm R."/>
            <person name="Pangilinan J."/>
            <person name="Park H.-J."/>
            <person name="Ramirez L."/>
            <person name="Alfaro M."/>
            <person name="Sun H."/>
            <person name="Tritt A."/>
            <person name="Yoshinaga Y."/>
            <person name="Zwiers L.-H."/>
            <person name="Turgeon B."/>
            <person name="Goodwin S."/>
            <person name="Spatafora J."/>
            <person name="Crous P."/>
            <person name="Grigoriev I."/>
        </authorList>
    </citation>
    <scope>NUCLEOTIDE SEQUENCE</scope>
    <source>
        <strain evidence="1">CBS 107.79</strain>
    </source>
</reference>
<dbReference type="Proteomes" id="UP000800036">
    <property type="component" value="Unassembled WGS sequence"/>
</dbReference>
<protein>
    <submittedName>
        <fullName evidence="1">Uncharacterized protein</fullName>
    </submittedName>
</protein>
<proteinExistence type="predicted"/>
<evidence type="ECO:0000313" key="1">
    <source>
        <dbReference type="EMBL" id="KAF1977934.1"/>
    </source>
</evidence>
<organism evidence="1 2">
    <name type="scientific">Bimuria novae-zelandiae CBS 107.79</name>
    <dbReference type="NCBI Taxonomy" id="1447943"/>
    <lineage>
        <taxon>Eukaryota</taxon>
        <taxon>Fungi</taxon>
        <taxon>Dikarya</taxon>
        <taxon>Ascomycota</taxon>
        <taxon>Pezizomycotina</taxon>
        <taxon>Dothideomycetes</taxon>
        <taxon>Pleosporomycetidae</taxon>
        <taxon>Pleosporales</taxon>
        <taxon>Massarineae</taxon>
        <taxon>Didymosphaeriaceae</taxon>
        <taxon>Bimuria</taxon>
    </lineage>
</organism>
<dbReference type="EMBL" id="ML976662">
    <property type="protein sequence ID" value="KAF1977934.1"/>
    <property type="molecule type" value="Genomic_DNA"/>
</dbReference>
<keyword evidence="2" id="KW-1185">Reference proteome</keyword>